<accession>A0ABS1HL45</accession>
<dbReference type="RefSeq" id="WP_200465221.1">
    <property type="nucleotide sequence ID" value="NZ_JAENRR010000025.1"/>
</dbReference>
<dbReference type="Proteomes" id="UP000605676">
    <property type="component" value="Unassembled WGS sequence"/>
</dbReference>
<evidence type="ECO:0000313" key="2">
    <source>
        <dbReference type="Proteomes" id="UP000605676"/>
    </source>
</evidence>
<comment type="caution">
    <text evidence="1">The sequence shown here is derived from an EMBL/GenBank/DDBJ whole genome shotgun (WGS) entry which is preliminary data.</text>
</comment>
<sequence length="329" mass="37313">MKALTIICLATLVLFACSSKKKEAELLELSKPAWLKDRPVSSIYFYGIGITPKVGGVIYYEDKGKEKALADLSKQISTKIKSEQSLYRMEDNKGVYEYIQSRVKATSNEFLEGYEFVDKWEDQSYYYAYYRLSKSEFYALKAKRKQEALQLSLLKYKQAQEARNNYDFILALEQYAAAIDAISGYLNEQTSIETENGTIDLFEVNKDALNDLISELQLEYNTSTLTATAQEKLAESSAIVSVYCYKHPAKMIPVRFNYSGGFLVSDKFKSNSNGKVQSPEFSMSSKPEETLNVSVDLKALGRQITKNLIVRQLIEKQEPANTILTIKQG</sequence>
<organism evidence="1 2">
    <name type="scientific">Carboxylicivirga marina</name>
    <dbReference type="NCBI Taxonomy" id="2800988"/>
    <lineage>
        <taxon>Bacteria</taxon>
        <taxon>Pseudomonadati</taxon>
        <taxon>Bacteroidota</taxon>
        <taxon>Bacteroidia</taxon>
        <taxon>Marinilabiliales</taxon>
        <taxon>Marinilabiliaceae</taxon>
        <taxon>Carboxylicivirga</taxon>
    </lineage>
</organism>
<protein>
    <submittedName>
        <fullName evidence="1">LPP20 family lipoprotein</fullName>
    </submittedName>
</protein>
<name>A0ABS1HL45_9BACT</name>
<dbReference type="PROSITE" id="PS51257">
    <property type="entry name" value="PROKAR_LIPOPROTEIN"/>
    <property type="match status" value="1"/>
</dbReference>
<dbReference type="EMBL" id="JAENRR010000025">
    <property type="protein sequence ID" value="MBK3517993.1"/>
    <property type="molecule type" value="Genomic_DNA"/>
</dbReference>
<dbReference type="Gene3D" id="3.10.28.20">
    <property type="entry name" value="Acetamidase/Formamidase-like domains"/>
    <property type="match status" value="1"/>
</dbReference>
<proteinExistence type="predicted"/>
<reference evidence="1 2" key="1">
    <citation type="submission" date="2021-01" db="EMBL/GenBank/DDBJ databases">
        <title>Carboxyliciviraga sp.nov., isolated from coastal sediments.</title>
        <authorList>
            <person name="Lu D."/>
            <person name="Zhang T."/>
        </authorList>
    </citation>
    <scope>NUCLEOTIDE SEQUENCE [LARGE SCALE GENOMIC DNA]</scope>
    <source>
        <strain evidence="1 2">N1Y132</strain>
    </source>
</reference>
<gene>
    <name evidence="1" type="ORF">JIV24_11670</name>
</gene>
<keyword evidence="2" id="KW-1185">Reference proteome</keyword>
<keyword evidence="1" id="KW-0449">Lipoprotein</keyword>
<evidence type="ECO:0000313" key="1">
    <source>
        <dbReference type="EMBL" id="MBK3517993.1"/>
    </source>
</evidence>